<sequence length="37" mass="4101">PESEQIIQLHQKGNDSDSSALVQNDSTLQENIIYATN</sequence>
<proteinExistence type="predicted"/>
<dbReference type="AlphaFoldDB" id="A0A0K2VJ65"/>
<reference evidence="2" key="1">
    <citation type="submission" date="2014-05" db="EMBL/GenBank/DDBJ databases">
        <authorList>
            <person name="Chronopoulou M."/>
        </authorList>
    </citation>
    <scope>NUCLEOTIDE SEQUENCE</scope>
    <source>
        <tissue evidence="2">Whole organism</tissue>
    </source>
</reference>
<dbReference type="EMBL" id="HACA01032896">
    <property type="protein sequence ID" value="CDW50257.1"/>
    <property type="molecule type" value="Transcribed_RNA"/>
</dbReference>
<feature type="non-terminal residue" evidence="2">
    <location>
        <position position="1"/>
    </location>
</feature>
<organism evidence="2">
    <name type="scientific">Lepeophtheirus salmonis</name>
    <name type="common">Salmon louse</name>
    <name type="synonym">Caligus salmonis</name>
    <dbReference type="NCBI Taxonomy" id="72036"/>
    <lineage>
        <taxon>Eukaryota</taxon>
        <taxon>Metazoa</taxon>
        <taxon>Ecdysozoa</taxon>
        <taxon>Arthropoda</taxon>
        <taxon>Crustacea</taxon>
        <taxon>Multicrustacea</taxon>
        <taxon>Hexanauplia</taxon>
        <taxon>Copepoda</taxon>
        <taxon>Siphonostomatoida</taxon>
        <taxon>Caligidae</taxon>
        <taxon>Lepeophtheirus</taxon>
    </lineage>
</organism>
<accession>A0A0K2VJ65</accession>
<evidence type="ECO:0000313" key="2">
    <source>
        <dbReference type="EMBL" id="CDW50257.1"/>
    </source>
</evidence>
<feature type="region of interest" description="Disordered" evidence="1">
    <location>
        <begin position="1"/>
        <end position="23"/>
    </location>
</feature>
<name>A0A0K2VJ65_LEPSM</name>
<protein>
    <submittedName>
        <fullName evidence="2">Uncharacterized protein</fullName>
    </submittedName>
</protein>
<evidence type="ECO:0000256" key="1">
    <source>
        <dbReference type="SAM" id="MobiDB-lite"/>
    </source>
</evidence>